<dbReference type="eggNOG" id="COG2304">
    <property type="taxonomic scope" value="Bacteria"/>
</dbReference>
<dbReference type="CDD" id="cd00198">
    <property type="entry name" value="vWFA"/>
    <property type="match status" value="1"/>
</dbReference>
<accession>B8F9H8</accession>
<name>B8F9H8_DESAL</name>
<dbReference type="HOGENOM" id="CLU_247572_0_0_7"/>
<dbReference type="SUPFAM" id="SSF53300">
    <property type="entry name" value="vWA-like"/>
    <property type="match status" value="1"/>
</dbReference>
<dbReference type="RefSeq" id="WP_012610360.1">
    <property type="nucleotide sequence ID" value="NC_011768.1"/>
</dbReference>
<dbReference type="Proteomes" id="UP000000739">
    <property type="component" value="Chromosome"/>
</dbReference>
<dbReference type="Gene3D" id="2.60.40.10">
    <property type="entry name" value="Immunoglobulins"/>
    <property type="match status" value="1"/>
</dbReference>
<evidence type="ECO:0000313" key="2">
    <source>
        <dbReference type="EMBL" id="ACL02924.1"/>
    </source>
</evidence>
<dbReference type="EMBL" id="CP001322">
    <property type="protein sequence ID" value="ACL02924.1"/>
    <property type="molecule type" value="Genomic_DNA"/>
</dbReference>
<evidence type="ECO:0000313" key="3">
    <source>
        <dbReference type="Proteomes" id="UP000000739"/>
    </source>
</evidence>
<dbReference type="InterPro" id="IPR036465">
    <property type="entry name" value="vWFA_dom_sf"/>
</dbReference>
<evidence type="ECO:0000256" key="1">
    <source>
        <dbReference type="SAM" id="MobiDB-lite"/>
    </source>
</evidence>
<dbReference type="KEGG" id="dal:Dalk_1221"/>
<dbReference type="Gene3D" id="3.40.50.410">
    <property type="entry name" value="von Willebrand factor, type A domain"/>
    <property type="match status" value="1"/>
</dbReference>
<dbReference type="Gene3D" id="2.60.40.3800">
    <property type="match status" value="1"/>
</dbReference>
<organism evidence="2 3">
    <name type="scientific">Desulfatibacillum aliphaticivorans</name>
    <dbReference type="NCBI Taxonomy" id="218208"/>
    <lineage>
        <taxon>Bacteria</taxon>
        <taxon>Pseudomonadati</taxon>
        <taxon>Thermodesulfobacteriota</taxon>
        <taxon>Desulfobacteria</taxon>
        <taxon>Desulfobacterales</taxon>
        <taxon>Desulfatibacillaceae</taxon>
        <taxon>Desulfatibacillum</taxon>
    </lineage>
</organism>
<feature type="region of interest" description="Disordered" evidence="1">
    <location>
        <begin position="1528"/>
        <end position="1548"/>
    </location>
</feature>
<keyword evidence="3" id="KW-1185">Reference proteome</keyword>
<dbReference type="InterPro" id="IPR013783">
    <property type="entry name" value="Ig-like_fold"/>
</dbReference>
<reference evidence="2 3" key="1">
    <citation type="journal article" date="2012" name="Environ. Microbiol.">
        <title>The genome sequence of Desulfatibacillum alkenivorans AK-01: a blueprint for anaerobic alkane oxidation.</title>
        <authorList>
            <person name="Callaghan A.V."/>
            <person name="Morris B.E."/>
            <person name="Pereira I.A."/>
            <person name="McInerney M.J."/>
            <person name="Austin R.N."/>
            <person name="Groves J.T."/>
            <person name="Kukor J.J."/>
            <person name="Suflita J.M."/>
            <person name="Young L.Y."/>
            <person name="Zylstra G.J."/>
            <person name="Wawrik B."/>
        </authorList>
    </citation>
    <scope>NUCLEOTIDE SEQUENCE [LARGE SCALE GENOMIC DNA]</scope>
    <source>
        <strain evidence="2 3">AK-01</strain>
    </source>
</reference>
<protein>
    <recommendedName>
        <fullName evidence="4">VWFA domain-containing protein</fullName>
    </recommendedName>
</protein>
<gene>
    <name evidence="2" type="ordered locus">Dalk_1221</name>
</gene>
<dbReference type="InterPro" id="IPR038490">
    <property type="entry name" value="Gingipain_propep_sf"/>
</dbReference>
<proteinExistence type="predicted"/>
<sequence length="1559" mass="167624">MKNDSMKSIGPFLLLMVGLLIFSGSGAAIGASISASLPETADAPVLGSIGVDVNLYAAEKTACKIEARITEGSAAGWRVLNPSQYLSIEPGESLFRAIRLEAPPEENVYGVLEAVVINLSDGVSQTLECSLLSVQTPLPAGENQIEYPEAEAGSGARKASAFDALQSLSANFMAGVVWELGNWPLGYPLSKDPVVYSNQEIDVRVGVQNVSAVDQNLTYKVRVSKRNAVGRYSEVAQLGSATITVTAASTESLNFTWDTASEDMGEYRFELEGDGGTIGSAQFQIGRSQSANFVNCESEDAQYEAGDTVTLKQTASIENDGNVDLSGVLQVILYKYDSDAKEWELVEMLHQQSGVYIAKGSTYSLASLYPLEYDLPENGAEANGDYRFCVRLAQSTGFVAAVLETIIGAKVIGAMENALPSLTLDRAIGEDANSNGDLDPAEVGKLSASQNIKADPKDVLVKYTIAPPKNAKSLRSAGHFVVGEDLATELDIVFVCDTSGSMGGEWGSLLSIMGDIISDLSDLADVNYDIYALSSYYGSSYTEYSVDGVITDVLLLTQHETGHSESWGPGTEYLADNYPWRPDAIRVILPVSDEGAYQGDSWDFNDTDSVTAAIAACNNNQVIVYPMYGDWWDNYQGANYILPNMQRLASNTGGQAFYWGNDQDVIDTLTAALGQQVEFSARNVELWTLLTKGTTTADAHNWLATWLGDGNMAKAVRKTAGSADSQTGWAALSSTPGAETEEYIFSSSAGNTSALFQSLSLAPMQQLEVTFGLQIPDVGAGLTYTAIAEGDTLYYEDAFTGDGVFFPEFGGDDLPEVMIRAEEPTGDVLIVVDEERMRDIYGDAKINTVMTKLTDYATVEDATFLDVGPLRGQWEAQNNNDKSAFSDIYAAGVSECSVKGRYDWDTNGPDTTLKYPAFLDEVIGAYALARNAVSILLVGGDNVIPYQRIVCPLANYEGGANPYQYLNGPKIAATGTAARNYMWSDVLYGKINNDNSPDLAVSRLPGAPEVIEEAIDSGMEEQPVQETAMCAIMDNNHVNIVQSLWNGTKYRFKDTTDGSLYLWDKRAPDSNIRNDYIAGLDDGYALFYTDQHGNNYRDPGQGDIQGYWQDDGDGVTAKADEINLNGLCFWLTDACHAGCTYADDDTDHSLCTQAFAEGASAFMGHTHYVPFAGSDNFMSDLFKRLYDDDDGEDSFGLAVHATRRALLDLGTSNASLFAVGTHHYGLPTVDINIPPEAPKRKQAADSELTSTEDAASIAVQWTLNNWTEQTVDTDDGERKYITITDVPMNYEEGLPPVPIAVKRITLAAGVSVDLPPQVVINASTQATLNMPSMRNVGKSWGLSPYTGDAFTYTGNYPAEAVDASVTNEIDGTQTLVVRIYPVQYDASTSTAAINTDITVTFTKMAGKIASLASAEVGRIYDENSGLMTLILRNTGSMDLANLSLVETIPGNVIPDPDSIGDAVIGARKGEITLTWSIASLANAVGSNFTAVTYQPLALATGDYVFKASLAYESSAGVAGDDVENEETVSLKKSVESAEDTPNPDIKNDDGLDCFIGALR</sequence>
<evidence type="ECO:0008006" key="4">
    <source>
        <dbReference type="Google" id="ProtNLM"/>
    </source>
</evidence>